<dbReference type="Proteomes" id="UP001163321">
    <property type="component" value="Chromosome 4"/>
</dbReference>
<comment type="caution">
    <text evidence="1">The sequence shown here is derived from an EMBL/GenBank/DDBJ whole genome shotgun (WGS) entry which is preliminary data.</text>
</comment>
<evidence type="ECO:0000313" key="2">
    <source>
        <dbReference type="Proteomes" id="UP001163321"/>
    </source>
</evidence>
<sequence>MYMKIAYIRLDQDTSGMRGPGDDMQLGYDPPSHPTREWILGHLDAYQDCANPWIEVRSSYKGLLRTLLRADTVIVQDYWTIDLAS</sequence>
<organism evidence="1 2">
    <name type="scientific">Peronosclerospora sorghi</name>
    <dbReference type="NCBI Taxonomy" id="230839"/>
    <lineage>
        <taxon>Eukaryota</taxon>
        <taxon>Sar</taxon>
        <taxon>Stramenopiles</taxon>
        <taxon>Oomycota</taxon>
        <taxon>Peronosporomycetes</taxon>
        <taxon>Peronosporales</taxon>
        <taxon>Peronosporaceae</taxon>
        <taxon>Peronosclerospora</taxon>
    </lineage>
</organism>
<gene>
    <name evidence="1" type="ORF">PsorP6_006714</name>
</gene>
<dbReference type="EMBL" id="CM047583">
    <property type="protein sequence ID" value="KAI9913631.1"/>
    <property type="molecule type" value="Genomic_DNA"/>
</dbReference>
<name>A0ACC0W5M2_9STRA</name>
<proteinExistence type="predicted"/>
<protein>
    <submittedName>
        <fullName evidence="1">Uncharacterized protein</fullName>
    </submittedName>
</protein>
<reference evidence="1 2" key="1">
    <citation type="journal article" date="2022" name="bioRxiv">
        <title>The genome of the oomycete Peronosclerospora sorghi, a cosmopolitan pathogen of maize and sorghum, is inflated with dispersed pseudogenes.</title>
        <authorList>
            <person name="Fletcher K."/>
            <person name="Martin F."/>
            <person name="Isakeit T."/>
            <person name="Cavanaugh K."/>
            <person name="Magill C."/>
            <person name="Michelmore R."/>
        </authorList>
    </citation>
    <scope>NUCLEOTIDE SEQUENCE [LARGE SCALE GENOMIC DNA]</scope>
    <source>
        <strain evidence="1">P6</strain>
    </source>
</reference>
<accession>A0ACC0W5M2</accession>
<evidence type="ECO:0000313" key="1">
    <source>
        <dbReference type="EMBL" id="KAI9913631.1"/>
    </source>
</evidence>
<keyword evidence="2" id="KW-1185">Reference proteome</keyword>